<feature type="compositionally biased region" description="Basic and acidic residues" evidence="1">
    <location>
        <begin position="51"/>
        <end position="80"/>
    </location>
</feature>
<feature type="compositionally biased region" description="Polar residues" evidence="1">
    <location>
        <begin position="29"/>
        <end position="39"/>
    </location>
</feature>
<evidence type="ECO:0000313" key="2">
    <source>
        <dbReference type="EMBL" id="KAG2643869.1"/>
    </source>
</evidence>
<dbReference type="Proteomes" id="UP000823388">
    <property type="component" value="Chromosome 2K"/>
</dbReference>
<proteinExistence type="predicted"/>
<feature type="compositionally biased region" description="Basic residues" evidence="1">
    <location>
        <begin position="41"/>
        <end position="50"/>
    </location>
</feature>
<feature type="compositionally biased region" description="Basic and acidic residues" evidence="1">
    <location>
        <begin position="7"/>
        <end position="18"/>
    </location>
</feature>
<evidence type="ECO:0000313" key="3">
    <source>
        <dbReference type="Proteomes" id="UP000823388"/>
    </source>
</evidence>
<organism evidence="2 3">
    <name type="scientific">Panicum virgatum</name>
    <name type="common">Blackwell switchgrass</name>
    <dbReference type="NCBI Taxonomy" id="38727"/>
    <lineage>
        <taxon>Eukaryota</taxon>
        <taxon>Viridiplantae</taxon>
        <taxon>Streptophyta</taxon>
        <taxon>Embryophyta</taxon>
        <taxon>Tracheophyta</taxon>
        <taxon>Spermatophyta</taxon>
        <taxon>Magnoliopsida</taxon>
        <taxon>Liliopsida</taxon>
        <taxon>Poales</taxon>
        <taxon>Poaceae</taxon>
        <taxon>PACMAD clade</taxon>
        <taxon>Panicoideae</taxon>
        <taxon>Panicodae</taxon>
        <taxon>Paniceae</taxon>
        <taxon>Panicinae</taxon>
        <taxon>Panicum</taxon>
        <taxon>Panicum sect. Hiantes</taxon>
    </lineage>
</organism>
<reference evidence="2 3" key="1">
    <citation type="submission" date="2020-05" db="EMBL/GenBank/DDBJ databases">
        <title>WGS assembly of Panicum virgatum.</title>
        <authorList>
            <person name="Lovell J.T."/>
            <person name="Jenkins J."/>
            <person name="Shu S."/>
            <person name="Juenger T.E."/>
            <person name="Schmutz J."/>
        </authorList>
    </citation>
    <scope>NUCLEOTIDE SEQUENCE [LARGE SCALE GENOMIC DNA]</scope>
    <source>
        <strain evidence="3">cv. AP13</strain>
    </source>
</reference>
<comment type="caution">
    <text evidence="2">The sequence shown here is derived from an EMBL/GenBank/DDBJ whole genome shotgun (WGS) entry which is preliminary data.</text>
</comment>
<keyword evidence="3" id="KW-1185">Reference proteome</keyword>
<protein>
    <submittedName>
        <fullName evidence="2">Uncharacterized protein</fullName>
    </submittedName>
</protein>
<dbReference type="EMBL" id="CM029039">
    <property type="protein sequence ID" value="KAG2643869.1"/>
    <property type="molecule type" value="Genomic_DNA"/>
</dbReference>
<feature type="region of interest" description="Disordered" evidence="1">
    <location>
        <begin position="1"/>
        <end position="202"/>
    </location>
</feature>
<dbReference type="AlphaFoldDB" id="A0A8T0WL68"/>
<evidence type="ECO:0000256" key="1">
    <source>
        <dbReference type="SAM" id="MobiDB-lite"/>
    </source>
</evidence>
<sequence>MWVHHRWLGDGGRRESNHGKCIPLPAATPSLQPSNNVSSHRLGRGQRPYRRNTEEGRPEERGAEGRDPPRPVDRPRRERGSPSTEKRRKRDSSLIRPGPTHLHQERAQPRLNRRGARAGGGALPLLTDAGGAAGGGGGESETREKRGARRGGACGRSSEYSSSARPGRPVGGGAAEKPRWGRTTATRREANSRAAGPRLGRLDLHSPLHVFVSVISSSSFSLTSDDDLRPV</sequence>
<gene>
    <name evidence="2" type="ORF">PVAP13_2KG395420</name>
</gene>
<accession>A0A8T0WL68</accession>
<name>A0A8T0WL68_PANVG</name>